<dbReference type="InterPro" id="IPR006076">
    <property type="entry name" value="FAD-dep_OxRdtase"/>
</dbReference>
<dbReference type="Gene3D" id="3.30.9.10">
    <property type="entry name" value="D-Amino Acid Oxidase, subunit A, domain 2"/>
    <property type="match status" value="1"/>
</dbReference>
<evidence type="ECO:0000313" key="3">
    <source>
        <dbReference type="EMBL" id="SAK91203.1"/>
    </source>
</evidence>
<accession>A0A158D9P7</accession>
<dbReference type="PANTHER" id="PTHR13847:SF281">
    <property type="entry name" value="FAD DEPENDENT OXIDOREDUCTASE DOMAIN-CONTAINING PROTEIN"/>
    <property type="match status" value="1"/>
</dbReference>
<dbReference type="Gene3D" id="3.50.50.60">
    <property type="entry name" value="FAD/NAD(P)-binding domain"/>
    <property type="match status" value="1"/>
</dbReference>
<dbReference type="GO" id="GO:0016491">
    <property type="term" value="F:oxidoreductase activity"/>
    <property type="evidence" value="ECO:0007669"/>
    <property type="project" value="UniProtKB-KW"/>
</dbReference>
<evidence type="ECO:0000259" key="2">
    <source>
        <dbReference type="Pfam" id="PF01266"/>
    </source>
</evidence>
<organism evidence="3 4">
    <name type="scientific">Caballeronia hypogeia</name>
    <dbReference type="NCBI Taxonomy" id="1777140"/>
    <lineage>
        <taxon>Bacteria</taxon>
        <taxon>Pseudomonadati</taxon>
        <taxon>Pseudomonadota</taxon>
        <taxon>Betaproteobacteria</taxon>
        <taxon>Burkholderiales</taxon>
        <taxon>Burkholderiaceae</taxon>
        <taxon>Caballeronia</taxon>
    </lineage>
</organism>
<dbReference type="EMBL" id="FCOA02000037">
    <property type="protein sequence ID" value="SAK91203.1"/>
    <property type="molecule type" value="Genomic_DNA"/>
</dbReference>
<sequence>MHKISKLPQVDGDLGWLETAPNSTARLGTRLKGHHEFDVVIIGAGFTGISTAIRFAEINPSARIALVDALRVGEGASGRNAGFLIDLPHNMNFAKTGVEHARSLFKLNNFAIERLRELKDRFSIPSWNDAGKYMAGHEDSNLPGLENFSGMLKHAGFKHDIVSGKDLARRLGTPYYQSAVYTSGNVLVNPAALVRGITQALPPSVTLFECSAVQGVEYGPPNKLRFLGGAITSPIIVQAINSYAEQFGKLAHRIVPIFTYASLTRPLSDEQILRHFDGVKPWGLTSSHLAGTTVRFTDDRRIFVRNTYDYLPELRASGAKLEAAFKNHRTSFEARFPFLKDVEFEYTWGGVFSMTQNHEPVFAKPEEGVYVLSGCNGVGVVKGTYLGYYMAEYMSGIDSEDLRFIMQSSKPTWIPSDPLRLIGARMRIAWEASRAKGDV</sequence>
<comment type="caution">
    <text evidence="3">The sequence shown here is derived from an EMBL/GenBank/DDBJ whole genome shotgun (WGS) entry which is preliminary data.</text>
</comment>
<dbReference type="Pfam" id="PF01266">
    <property type="entry name" value="DAO"/>
    <property type="match status" value="1"/>
</dbReference>
<dbReference type="SUPFAM" id="SSF51905">
    <property type="entry name" value="FAD/NAD(P)-binding domain"/>
    <property type="match status" value="1"/>
</dbReference>
<feature type="domain" description="FAD dependent oxidoreductase" evidence="2">
    <location>
        <begin position="38"/>
        <end position="392"/>
    </location>
</feature>
<dbReference type="InterPro" id="IPR036188">
    <property type="entry name" value="FAD/NAD-bd_sf"/>
</dbReference>
<dbReference type="PANTHER" id="PTHR13847">
    <property type="entry name" value="SARCOSINE DEHYDROGENASE-RELATED"/>
    <property type="match status" value="1"/>
</dbReference>
<dbReference type="AlphaFoldDB" id="A0A158D9P7"/>
<dbReference type="Proteomes" id="UP000054851">
    <property type="component" value="Unassembled WGS sequence"/>
</dbReference>
<dbReference type="STRING" id="1777140.AWB79_06682"/>
<evidence type="ECO:0000256" key="1">
    <source>
        <dbReference type="ARBA" id="ARBA00023002"/>
    </source>
</evidence>
<protein>
    <submittedName>
        <fullName evidence="3">FAD dependent oxidoreductase</fullName>
    </submittedName>
</protein>
<proteinExistence type="predicted"/>
<keyword evidence="1" id="KW-0560">Oxidoreductase</keyword>
<evidence type="ECO:0000313" key="4">
    <source>
        <dbReference type="Proteomes" id="UP000054851"/>
    </source>
</evidence>
<dbReference type="GO" id="GO:0005737">
    <property type="term" value="C:cytoplasm"/>
    <property type="evidence" value="ECO:0007669"/>
    <property type="project" value="TreeGrafter"/>
</dbReference>
<reference evidence="3" key="1">
    <citation type="submission" date="2016-01" db="EMBL/GenBank/DDBJ databases">
        <authorList>
            <person name="Peeters C."/>
        </authorList>
    </citation>
    <scope>NUCLEOTIDE SEQUENCE</scope>
    <source>
        <strain evidence="3">LMG 29322</strain>
    </source>
</reference>
<dbReference type="OrthoDB" id="9342835at2"/>
<gene>
    <name evidence="3" type="ORF">AWB79_06682</name>
</gene>
<dbReference type="RefSeq" id="WP_061171692.1">
    <property type="nucleotide sequence ID" value="NZ_FCOA02000037.1"/>
</dbReference>
<keyword evidence="4" id="KW-1185">Reference proteome</keyword>
<name>A0A158D9P7_9BURK</name>